<dbReference type="GO" id="GO:0005886">
    <property type="term" value="C:plasma membrane"/>
    <property type="evidence" value="ECO:0007669"/>
    <property type="project" value="UniProtKB-SubCell"/>
</dbReference>
<evidence type="ECO:0000313" key="10">
    <source>
        <dbReference type="Proteomes" id="UP000553193"/>
    </source>
</evidence>
<keyword evidence="6 7" id="KW-0472">Membrane</keyword>
<comment type="subcellular location">
    <subcellularLocation>
        <location evidence="7">Cell inner membrane</location>
        <topology evidence="7">Multi-pass membrane protein</topology>
    </subcellularLocation>
    <subcellularLocation>
        <location evidence="1">Cell membrane</location>
        <topology evidence="1">Multi-pass membrane protein</topology>
    </subcellularLocation>
</comment>
<sequence length="155" mass="16568">MVARLAGGVALLGGLVLLAAALLTVVSVLLRWLTGQPVRGDFELVSIGAGLAVLCTLAHGSATRANILVDTFTQWLPRRATGALDAFWTLAWAVVLLVIAERMAQGAYETWANNMRTIGLLALPFWWAVGVGALCFALAGVISLVWLPRLFRGER</sequence>
<evidence type="ECO:0000256" key="4">
    <source>
        <dbReference type="ARBA" id="ARBA00022692"/>
    </source>
</evidence>
<feature type="transmembrane region" description="Helical" evidence="7">
    <location>
        <begin position="6"/>
        <end position="30"/>
    </location>
</feature>
<keyword evidence="4 7" id="KW-0812">Transmembrane</keyword>
<comment type="function">
    <text evidence="7">Part of the tripartite ATP-independent periplasmic (TRAP) transport system.</text>
</comment>
<evidence type="ECO:0000259" key="8">
    <source>
        <dbReference type="Pfam" id="PF04290"/>
    </source>
</evidence>
<protein>
    <recommendedName>
        <fullName evidence="7">TRAP transporter small permease protein</fullName>
    </recommendedName>
</protein>
<name>A0A840AC44_9PROT</name>
<evidence type="ECO:0000256" key="3">
    <source>
        <dbReference type="ARBA" id="ARBA00022475"/>
    </source>
</evidence>
<keyword evidence="2 7" id="KW-0813">Transport</keyword>
<evidence type="ECO:0000256" key="5">
    <source>
        <dbReference type="ARBA" id="ARBA00022989"/>
    </source>
</evidence>
<comment type="caution">
    <text evidence="9">The sequence shown here is derived from an EMBL/GenBank/DDBJ whole genome shotgun (WGS) entry which is preliminary data.</text>
</comment>
<reference evidence="9 10" key="1">
    <citation type="submission" date="2020-08" db="EMBL/GenBank/DDBJ databases">
        <title>Genomic Encyclopedia of Type Strains, Phase IV (KMG-IV): sequencing the most valuable type-strain genomes for metagenomic binning, comparative biology and taxonomic classification.</title>
        <authorList>
            <person name="Goeker M."/>
        </authorList>
    </citation>
    <scope>NUCLEOTIDE SEQUENCE [LARGE SCALE GENOMIC DNA]</scope>
    <source>
        <strain evidence="9 10">DSM 19979</strain>
    </source>
</reference>
<evidence type="ECO:0000256" key="7">
    <source>
        <dbReference type="RuleBase" id="RU369079"/>
    </source>
</evidence>
<evidence type="ECO:0000313" key="9">
    <source>
        <dbReference type="EMBL" id="MBB3898073.1"/>
    </source>
</evidence>
<dbReference type="RefSeq" id="WP_311727543.1">
    <property type="nucleotide sequence ID" value="NZ_JACIDJ010000002.1"/>
</dbReference>
<keyword evidence="5 7" id="KW-1133">Transmembrane helix</keyword>
<keyword evidence="3" id="KW-1003">Cell membrane</keyword>
<feature type="domain" description="Tripartite ATP-independent periplasmic transporters DctQ component" evidence="8">
    <location>
        <begin position="21"/>
        <end position="152"/>
    </location>
</feature>
<evidence type="ECO:0000256" key="1">
    <source>
        <dbReference type="ARBA" id="ARBA00004651"/>
    </source>
</evidence>
<feature type="transmembrane region" description="Helical" evidence="7">
    <location>
        <begin position="82"/>
        <end position="100"/>
    </location>
</feature>
<accession>A0A840AC44</accession>
<evidence type="ECO:0000256" key="6">
    <source>
        <dbReference type="ARBA" id="ARBA00023136"/>
    </source>
</evidence>
<comment type="similarity">
    <text evidence="7">Belongs to the TRAP transporter small permease family.</text>
</comment>
<dbReference type="Proteomes" id="UP000553193">
    <property type="component" value="Unassembled WGS sequence"/>
</dbReference>
<gene>
    <name evidence="9" type="ORF">GGQ83_001510</name>
</gene>
<dbReference type="AlphaFoldDB" id="A0A840AC44"/>
<dbReference type="InterPro" id="IPR055348">
    <property type="entry name" value="DctQ"/>
</dbReference>
<evidence type="ECO:0000256" key="2">
    <source>
        <dbReference type="ARBA" id="ARBA00022448"/>
    </source>
</evidence>
<feature type="transmembrane region" description="Helical" evidence="7">
    <location>
        <begin position="121"/>
        <end position="147"/>
    </location>
</feature>
<keyword evidence="10" id="KW-1185">Reference proteome</keyword>
<dbReference type="EMBL" id="JACIDJ010000002">
    <property type="protein sequence ID" value="MBB3898073.1"/>
    <property type="molecule type" value="Genomic_DNA"/>
</dbReference>
<proteinExistence type="inferred from homology"/>
<comment type="subunit">
    <text evidence="7">The complex comprises the extracytoplasmic solute receptor protein and the two transmembrane proteins.</text>
</comment>
<feature type="transmembrane region" description="Helical" evidence="7">
    <location>
        <begin position="42"/>
        <end position="62"/>
    </location>
</feature>
<keyword evidence="7" id="KW-0997">Cell inner membrane</keyword>
<dbReference type="GO" id="GO:0022857">
    <property type="term" value="F:transmembrane transporter activity"/>
    <property type="evidence" value="ECO:0007669"/>
    <property type="project" value="UniProtKB-UniRule"/>
</dbReference>
<dbReference type="Pfam" id="PF04290">
    <property type="entry name" value="DctQ"/>
    <property type="match status" value="1"/>
</dbReference>
<organism evidence="9 10">
    <name type="scientific">Roseococcus suduntuyensis</name>
    <dbReference type="NCBI Taxonomy" id="455361"/>
    <lineage>
        <taxon>Bacteria</taxon>
        <taxon>Pseudomonadati</taxon>
        <taxon>Pseudomonadota</taxon>
        <taxon>Alphaproteobacteria</taxon>
        <taxon>Acetobacterales</taxon>
        <taxon>Roseomonadaceae</taxon>
        <taxon>Roseococcus</taxon>
    </lineage>
</organism>